<evidence type="ECO:0000256" key="2">
    <source>
        <dbReference type="SAM" id="MobiDB-lite"/>
    </source>
</evidence>
<feature type="coiled-coil region" evidence="1">
    <location>
        <begin position="1375"/>
        <end position="1409"/>
    </location>
</feature>
<reference evidence="5 6" key="2">
    <citation type="journal article" date="2011" name="Arch. Virol.">
        <title>Partial genome characterization of acipenserid herpesvirus 2: taxonomical proposal for the demarcation of three subfamilies in Alloherpesviridae.</title>
        <authorList>
            <person name="Doszpoly A."/>
            <person name="Somogyi V."/>
            <person name="Lapatra S.E."/>
            <person name="Benko M."/>
        </authorList>
    </citation>
    <scope>NUCLEOTIDE SEQUENCE [LARGE SCALE GENOMIC DNA]</scope>
    <source>
        <strain evidence="6">SRWSHV (Snake River White Sturgeon Herpesvirus)</strain>
    </source>
</reference>
<keyword evidence="3" id="KW-0472">Membrane</keyword>
<dbReference type="InterPro" id="IPR038765">
    <property type="entry name" value="Papain-like_cys_pep_sf"/>
</dbReference>
<accession>F6GQ99</accession>
<keyword evidence="1" id="KW-0175">Coiled coil</keyword>
<proteinExistence type="predicted"/>
<dbReference type="RefSeq" id="YP_009664606.1">
    <property type="nucleotide sequence ID" value="NC_043042.1"/>
</dbReference>
<keyword evidence="3" id="KW-1133">Transmembrane helix</keyword>
<organism evidence="5 6">
    <name type="scientific">white sturgeon herpesvirus 2</name>
    <dbReference type="NCBI Taxonomy" id="320884"/>
    <lineage>
        <taxon>Viruses</taxon>
        <taxon>Duplodnaviria</taxon>
        <taxon>Heunggongvirae</taxon>
        <taxon>Peploviricota</taxon>
        <taxon>Herviviricetes</taxon>
        <taxon>Herpesvirales</taxon>
        <taxon>Alloherpesviridae</taxon>
        <taxon>Ictavirus</taxon>
        <taxon>Ictavirus acipenseridallo2</taxon>
    </lineage>
</organism>
<dbReference type="InterPro" id="IPR003323">
    <property type="entry name" value="OTU_dom"/>
</dbReference>
<dbReference type="GeneID" id="40524649"/>
<dbReference type="CDD" id="cd22792">
    <property type="entry name" value="OTU_RDRP-like"/>
    <property type="match status" value="1"/>
</dbReference>
<feature type="coiled-coil region" evidence="1">
    <location>
        <begin position="940"/>
        <end position="1057"/>
    </location>
</feature>
<dbReference type="SUPFAM" id="SSF54001">
    <property type="entry name" value="Cysteine proteinases"/>
    <property type="match status" value="1"/>
</dbReference>
<dbReference type="EMBL" id="FJ815289">
    <property type="protein sequence ID" value="AEF97719.1"/>
    <property type="molecule type" value="Genomic_DNA"/>
</dbReference>
<keyword evidence="6" id="KW-1185">Reference proteome</keyword>
<feature type="region of interest" description="Disordered" evidence="2">
    <location>
        <begin position="849"/>
        <end position="869"/>
    </location>
</feature>
<feature type="coiled-coil region" evidence="1">
    <location>
        <begin position="1093"/>
        <end position="1186"/>
    </location>
</feature>
<dbReference type="PROSITE" id="PS50802">
    <property type="entry name" value="OTU"/>
    <property type="match status" value="1"/>
</dbReference>
<sequence length="1927" mass="221717">MDLNEAIEEVTTVKDLRALQTVDDLPDIKYLETRSHATQQTKTIPILNQVIISPAIRTAVGWNDGDSATDAITHGVPILIDIKNTGYSIYYTTHDSVNYSYLRGLRTPEQWMCFYKILQTLKDSTNNLIIDIFNTLNYNLELYIDTQYGYFSTQDVTTHGVVFNQLALGGALYRVLDTRKYIYPMCGMGVVGPFCELMATVWPVESQSGVNNSNTLADIITEKKQISMIAVLESVIDFVLAFPNEIADNSTRIYICKLFVSGFSEQLYSGLFHDMIVVGTYLINGVDQLRFTDEETRGGLAFYFTSVENYINKSLTTISTAVQAGSVTALNVLLDTSNTITASTQIISREREINYNHRLPIIPQNRGRYISKITMSPFLTDSFDHITKANTLSNHRHPLIHIGLNDLNIRTVAIPAPVITNTLQNHISFCNGYFWPCFLRKYKSIYPLWHKLNLPVKTHPLYIIHRIRRHGIAYSNNKIYKKIDADETFVKLLGECVRVYINVKGIDVHLKRMLYMLKRWGYHKLFTRGDAHSVQILGFVITMSSIIVGLGSVENVHNEITEIQYSDIAPYVLYIWIILVMYPLYMSTTVSSELLSSLFDNTFVLSQGNVNYTGFVNEEELVYIRGVNIKHDQLDKNLAELAQRLNISEPVKKIMNHFLFPLLQLQTPYMFEESGALSWTDPLKLIFAATHKVMDALYNQLDDPPYIGPITNKTNIPVDKLVQICTGQYTAFETNLPKEEKISMRLANLQQGLDINDLNWDITHYLHSIFETTEKSIHSSRHESASSSSSSDTDDDDGLHTLQTEVDDLKKKLYSVNATLREIRAHRDTIKQSYDALTIKYDELLLQATQPPTTQPPTTQPPATQPPATQPVEISEIQQQLVTLEHTLNNKVKKIINLQAQLQLSNSLSQQLQQQCNDKDVKLQNLHDLKNKCELNTLTIETLRSAVANKTNEIKEIRSSNYILLSHMQSQIDEKELELYRLKNESIGDTREAEKLESNTDLQSTQQELTNLKQKYDQKKTMIATLQTQLQSTVAELATLKQECDQEKAQIVTLQTQLQTTKTKLTTLKQDFNQEKTLVKTLQTQYGQSILTLEKTQNELLEANTQCETLKTKIDALKTQHIHAQSSAEEYFRQLKHSTTQVDELTEKVQKLHKENGYIDMYKQKLQQCETELKDTKINIEHLKSELSLYDDMKETSSVSNSTTQNNNDAMLIIKKSLTEAVNVNKTSLEELNKKNDIIKTLSKQLEASYKQIGDTESVQHELDTLKLELKNVQEQLIKTQTENIINANIKKSHSDFEDLNTIEINNEIDMLKQKLFQKEMSVKKTGDDETEEYVDAEESEYHWDNEDYESEITVIGHDKNSMASIHSLEPELSNQHYINTINLLNQTNKELKNRIAQLELKKAEKEEDDDIDDTKPRALLTIEEQQHNKEKQHNEFYLKKIQTLETEAENIKQEYEELILENQQRDQRTIKNMNTDYKNQLKQMEENNENTLKQVKQLEQYIKELIQDHDKQIKMLHGVHTRDLEERDTEAHTKLQLACNAFLSERDILVTENETLKLELTTLKTAPQNTSLLKKIETQEIKIQSLTDALIKAQETHVDTLEKELERQADVYNTQYLKKLRKAEDEYKQSLKETTDKFIKAQTDLYESQTICNNLTHKIEQLTAEIQSLTLINQGNYSDEINRRQGQVVDNPSAATYAQQELDSDDDIMAHVPYYEMDPQQEINKLHRGTKTRVIFSSQECIDIMANVDQATGINQFRCNVRSKKIELALRSLGLKRVPTPGDGNCLYYALKGIFNYKKSAIHLKNHVLDYMATQVDNWALGDDTESVEKLRQKNVYGNATVLAMAQRLFQRSIYVITWDVTNKKLVQISTMTDTNYPPIGFLFYVNAHYEQLISSEELYDLNALEIYKRWLEDRKKDEQASLMFI</sequence>
<dbReference type="Proteomes" id="UP000243430">
    <property type="component" value="Segment"/>
</dbReference>
<evidence type="ECO:0000256" key="1">
    <source>
        <dbReference type="SAM" id="Coils"/>
    </source>
</evidence>
<reference evidence="5 6" key="3">
    <citation type="journal article" date="2011" name="Intervirology">
        <title>Comparative analysis of a conserved gene block from the genome of the members of the genus ictalurivirus.</title>
        <authorList>
            <person name="Doszpoly A."/>
            <person name="Benko M."/>
            <person name="Bovo G."/>
            <person name="Lapatra S.E."/>
            <person name="Harrach B."/>
        </authorList>
    </citation>
    <scope>NUCLEOTIDE SEQUENCE [LARGE SCALE GENOMIC DNA]</scope>
    <source>
        <strain evidence="6">SRWSHV (Snake River White Sturgeon Herpesvirus)</strain>
    </source>
</reference>
<name>F6GQ99_9VIRU</name>
<feature type="transmembrane region" description="Helical" evidence="3">
    <location>
        <begin position="536"/>
        <end position="556"/>
    </location>
</feature>
<evidence type="ECO:0000256" key="3">
    <source>
        <dbReference type="SAM" id="Phobius"/>
    </source>
</evidence>
<evidence type="ECO:0000313" key="5">
    <source>
        <dbReference type="EMBL" id="AEF97719.1"/>
    </source>
</evidence>
<feature type="coiled-coil region" evidence="1">
    <location>
        <begin position="1229"/>
        <end position="1283"/>
    </location>
</feature>
<dbReference type="Gene3D" id="3.90.70.80">
    <property type="match status" value="1"/>
</dbReference>
<feature type="transmembrane region" description="Helical" evidence="3">
    <location>
        <begin position="568"/>
        <end position="585"/>
    </location>
</feature>
<feature type="compositionally biased region" description="Pro residues" evidence="2">
    <location>
        <begin position="853"/>
        <end position="869"/>
    </location>
</feature>
<dbReference type="SUPFAM" id="SSF57997">
    <property type="entry name" value="Tropomyosin"/>
    <property type="match status" value="1"/>
</dbReference>
<feature type="coiled-coil region" evidence="1">
    <location>
        <begin position="874"/>
        <end position="915"/>
    </location>
</feature>
<feature type="domain" description="OTU" evidence="4">
    <location>
        <begin position="1776"/>
        <end position="1897"/>
    </location>
</feature>
<protein>
    <submittedName>
        <fullName evidence="5">ORF65</fullName>
    </submittedName>
</protein>
<dbReference type="Gene3D" id="1.10.287.1490">
    <property type="match status" value="1"/>
</dbReference>
<evidence type="ECO:0000313" key="6">
    <source>
        <dbReference type="Proteomes" id="UP000243430"/>
    </source>
</evidence>
<feature type="coiled-coil region" evidence="1">
    <location>
        <begin position="1577"/>
        <end position="1673"/>
    </location>
</feature>
<feature type="coiled-coil region" evidence="1">
    <location>
        <begin position="1435"/>
        <end position="1509"/>
    </location>
</feature>
<evidence type="ECO:0000259" key="4">
    <source>
        <dbReference type="PROSITE" id="PS50802"/>
    </source>
</evidence>
<reference evidence="5 6" key="1">
    <citation type="journal article" date="2008" name="Arch. Virol.">
        <title>Molecular confirmation of a new herpesvirus from catfish (Ameiurus melas) by testing the performance of a novel PCR method, designed to target the DNA polymerase gene of alloherpesviruses.</title>
        <authorList>
            <person name="Doszpoly A."/>
            <person name="Kovacs E.R."/>
            <person name="Bovo G."/>
            <person name="LaPatra S.E."/>
            <person name="Harrach B."/>
            <person name="Benko M."/>
        </authorList>
    </citation>
    <scope>NUCLEOTIDE SEQUENCE [LARGE SCALE GENOMIC DNA]</scope>
    <source>
        <strain evidence="6">SRWSHV (Snake River White Sturgeon Herpesvirus)</strain>
    </source>
</reference>
<dbReference type="KEGG" id="vg:40524649"/>
<keyword evidence="3" id="KW-0812">Transmembrane</keyword>
<feature type="region of interest" description="Disordered" evidence="2">
    <location>
        <begin position="776"/>
        <end position="800"/>
    </location>
</feature>